<reference evidence="1" key="1">
    <citation type="submission" date="2021-03" db="EMBL/GenBank/DDBJ databases">
        <title>Genome sequence of Bifidobacterium asteroides strain wkB204 isolated from a honey bee gut.</title>
        <authorList>
            <person name="Motta E.V.S."/>
            <person name="Kwong W.K."/>
            <person name="Moran N.A."/>
        </authorList>
    </citation>
    <scope>NUCLEOTIDE SEQUENCE</scope>
    <source>
        <strain evidence="1">WkB204</strain>
    </source>
</reference>
<evidence type="ECO:0000313" key="1">
    <source>
        <dbReference type="EMBL" id="MBO0624787.1"/>
    </source>
</evidence>
<protein>
    <recommendedName>
        <fullName evidence="3">Minor capsid protein</fullName>
    </recommendedName>
</protein>
<organism evidence="1 2">
    <name type="scientific">Bifidobacterium asteroides</name>
    <dbReference type="NCBI Taxonomy" id="1684"/>
    <lineage>
        <taxon>Bacteria</taxon>
        <taxon>Bacillati</taxon>
        <taxon>Actinomycetota</taxon>
        <taxon>Actinomycetes</taxon>
        <taxon>Bifidobacteriales</taxon>
        <taxon>Bifidobacteriaceae</taxon>
        <taxon>Bifidobacterium</taxon>
    </lineage>
</organism>
<accession>A0ABS3IWT8</accession>
<dbReference type="EMBL" id="JAFMNU010000288">
    <property type="protein sequence ID" value="MBO0624787.1"/>
    <property type="molecule type" value="Genomic_DNA"/>
</dbReference>
<gene>
    <name evidence="1" type="ORF">J1F30_10620</name>
</gene>
<proteinExistence type="predicted"/>
<dbReference type="Proteomes" id="UP000664299">
    <property type="component" value="Unassembled WGS sequence"/>
</dbReference>
<comment type="caution">
    <text evidence="1">The sequence shown here is derived from an EMBL/GenBank/DDBJ whole genome shotgun (WGS) entry which is preliminary data.</text>
</comment>
<keyword evidence="2" id="KW-1185">Reference proteome</keyword>
<sequence length="137" mass="15137">MDTKQLDLDDRLADFFDKETGGSIMLGHMPENGQVSLLQDPGSAPTGAPYFDGTQPMSMQYEILCSTQDYLAARQLLSPIANAISRISGDTVKSQNGTFTCDHAEITGFPFNQLVDTSGTMFWITNFIVYIDLIRKD</sequence>
<evidence type="ECO:0008006" key="3">
    <source>
        <dbReference type="Google" id="ProtNLM"/>
    </source>
</evidence>
<evidence type="ECO:0000313" key="2">
    <source>
        <dbReference type="Proteomes" id="UP000664299"/>
    </source>
</evidence>
<name>A0ABS3IWT8_9BIFI</name>